<name>A0ABV3ATF8_9ACTN</name>
<evidence type="ECO:0000313" key="3">
    <source>
        <dbReference type="Proteomes" id="UP001551189"/>
    </source>
</evidence>
<keyword evidence="3" id="KW-1185">Reference proteome</keyword>
<dbReference type="EMBL" id="JBEYXT010000008">
    <property type="protein sequence ID" value="MEU6800044.1"/>
    <property type="molecule type" value="Genomic_DNA"/>
</dbReference>
<sequence length="426" mass="47660">MATRCDMALEWQLEKVAETAAAQAVQDALTAVLGHINGGPGRGRRGGKELERLLEAARGTAADAGEWHVVRMLQDALDYAQGLILRPDFDERYRLTRDGRRDRISRDYLGRTVWVTHRWMVEEGRAYLRKHPDAGAAEFLDHFHAQGEDALFMEAPEDRPGRWVIPRGRAETALWLERILRDGRVDIEDPALAARDIAASPEELALLAADRKGRLVIQAAELRRRAAGLDELRAVVEDPSASERELQRALEGQHWIFGGRFVGEAAHRRLVPGDEVDIPLIRGDGALHIVELKRSMGLKHPLVVRHRNAWVPGAEVHKAVGQAVNYLVGLDEDRHRIREEFGIETRRAGALVLVGHPALHPEVPEEEITEALRTFNAHISRVEVLTYKELLDNARRSLGGPDERRTEAPSAVPWAGRELLPLPPAL</sequence>
<dbReference type="RefSeq" id="WP_359690409.1">
    <property type="nucleotide sequence ID" value="NZ_JBEYXT010000008.1"/>
</dbReference>
<dbReference type="Pfam" id="PF14082">
    <property type="entry name" value="SduA_C"/>
    <property type="match status" value="1"/>
</dbReference>
<proteinExistence type="predicted"/>
<comment type="caution">
    <text evidence="2">The sequence shown here is derived from an EMBL/GenBank/DDBJ whole genome shotgun (WGS) entry which is preliminary data.</text>
</comment>
<reference evidence="2 3" key="1">
    <citation type="submission" date="2024-06" db="EMBL/GenBank/DDBJ databases">
        <title>The Natural Products Discovery Center: Release of the First 8490 Sequenced Strains for Exploring Actinobacteria Biosynthetic Diversity.</title>
        <authorList>
            <person name="Kalkreuter E."/>
            <person name="Kautsar S.A."/>
            <person name="Yang D."/>
            <person name="Bader C.D."/>
            <person name="Teijaro C.N."/>
            <person name="Fluegel L."/>
            <person name="Davis C.M."/>
            <person name="Simpson J.R."/>
            <person name="Lauterbach L."/>
            <person name="Steele A.D."/>
            <person name="Gui C."/>
            <person name="Meng S."/>
            <person name="Li G."/>
            <person name="Viehrig K."/>
            <person name="Ye F."/>
            <person name="Su P."/>
            <person name="Kiefer A.F."/>
            <person name="Nichols A."/>
            <person name="Cepeda A.J."/>
            <person name="Yan W."/>
            <person name="Fan B."/>
            <person name="Jiang Y."/>
            <person name="Adhikari A."/>
            <person name="Zheng C.-J."/>
            <person name="Schuster L."/>
            <person name="Cowan T.M."/>
            <person name="Smanski M.J."/>
            <person name="Chevrette M.G."/>
            <person name="De Carvalho L.P.S."/>
            <person name="Shen B."/>
        </authorList>
    </citation>
    <scope>NUCLEOTIDE SEQUENCE [LARGE SCALE GENOMIC DNA]</scope>
    <source>
        <strain evidence="2 3">NPDC046851</strain>
    </source>
</reference>
<evidence type="ECO:0000259" key="1">
    <source>
        <dbReference type="Pfam" id="PF14082"/>
    </source>
</evidence>
<accession>A0ABV3ATF8</accession>
<feature type="domain" description="Shedu protein SduA C-terminal" evidence="1">
    <location>
        <begin position="241"/>
        <end position="391"/>
    </location>
</feature>
<dbReference type="Proteomes" id="UP001551189">
    <property type="component" value="Unassembled WGS sequence"/>
</dbReference>
<dbReference type="InterPro" id="IPR025359">
    <property type="entry name" value="SduA_C"/>
</dbReference>
<protein>
    <submittedName>
        <fullName evidence="2">Shedu anti-phage system protein SduA domain-containing protein</fullName>
    </submittedName>
</protein>
<organism evidence="2 3">
    <name type="scientific">Streptomyces neyagawaensis</name>
    <dbReference type="NCBI Taxonomy" id="42238"/>
    <lineage>
        <taxon>Bacteria</taxon>
        <taxon>Bacillati</taxon>
        <taxon>Actinomycetota</taxon>
        <taxon>Actinomycetes</taxon>
        <taxon>Kitasatosporales</taxon>
        <taxon>Streptomycetaceae</taxon>
        <taxon>Streptomyces</taxon>
    </lineage>
</organism>
<gene>
    <name evidence="2" type="ORF">ABZ931_03360</name>
</gene>
<evidence type="ECO:0000313" key="2">
    <source>
        <dbReference type="EMBL" id="MEU6800044.1"/>
    </source>
</evidence>